<dbReference type="Pfam" id="PF03928">
    <property type="entry name" value="HbpS-like"/>
    <property type="match status" value="1"/>
</dbReference>
<dbReference type="InterPro" id="IPR038084">
    <property type="entry name" value="PduO/GlcC-like_sf"/>
</dbReference>
<dbReference type="Proteomes" id="UP000422569">
    <property type="component" value="Chromosome"/>
</dbReference>
<dbReference type="InterPro" id="IPR005624">
    <property type="entry name" value="PduO/GlcC-like"/>
</dbReference>
<accession>A0A6B8M5Z8</accession>
<evidence type="ECO:0000313" key="2">
    <source>
        <dbReference type="Proteomes" id="UP000422569"/>
    </source>
</evidence>
<gene>
    <name evidence="1" type="ORF">F7D14_01200</name>
</gene>
<keyword evidence="2" id="KW-1185">Reference proteome</keyword>
<dbReference type="EMBL" id="CP044331">
    <property type="protein sequence ID" value="QGM96240.1"/>
    <property type="molecule type" value="Genomic_DNA"/>
</dbReference>
<reference evidence="1 2" key="1">
    <citation type="submission" date="2019-09" db="EMBL/GenBank/DDBJ databases">
        <title>Isolation and complete genome sequencing of Methylocystis species.</title>
        <authorList>
            <person name="Rumah B.L."/>
            <person name="Stead C.E."/>
            <person name="Stevens B.C."/>
            <person name="Minton N.P."/>
            <person name="Grosse-Honebrink A."/>
            <person name="Zhang Y."/>
        </authorList>
    </citation>
    <scope>NUCLEOTIDE SEQUENCE [LARGE SCALE GENOMIC DNA]</scope>
    <source>
        <strain evidence="1 2">BRCS2</strain>
    </source>
</reference>
<sequence length="136" mass="14055">MKMKFVLTLVDAKRVAAAAAEEARRNDWSVVIAIVDDAGLLVYLERLDGVQPASCDIAQAKARAAALFKRPTKALEETVAGGRVALLSLPHITPVEGGLPLLHEGQAVGAIGVSGVQSFEDGMVAKAGADALAAQP</sequence>
<proteinExistence type="predicted"/>
<evidence type="ECO:0000313" key="1">
    <source>
        <dbReference type="EMBL" id="QGM96240.1"/>
    </source>
</evidence>
<protein>
    <submittedName>
        <fullName evidence="1">Heme-binding protein</fullName>
    </submittedName>
</protein>
<dbReference type="PANTHER" id="PTHR34309:SF1">
    <property type="entry name" value="PROTEIN GLCG"/>
    <property type="match status" value="1"/>
</dbReference>
<dbReference type="PANTHER" id="PTHR34309">
    <property type="entry name" value="SLR1406 PROTEIN"/>
    <property type="match status" value="1"/>
</dbReference>
<dbReference type="AlphaFoldDB" id="A0A6B8M5Z8"/>
<dbReference type="InterPro" id="IPR052517">
    <property type="entry name" value="GlcG_carb_metab_protein"/>
</dbReference>
<name>A0A6B8M5Z8_9HYPH</name>
<organism evidence="1 2">
    <name type="scientific">Methylocystis parvus</name>
    <dbReference type="NCBI Taxonomy" id="134"/>
    <lineage>
        <taxon>Bacteria</taxon>
        <taxon>Pseudomonadati</taxon>
        <taxon>Pseudomonadota</taxon>
        <taxon>Alphaproteobacteria</taxon>
        <taxon>Hyphomicrobiales</taxon>
        <taxon>Methylocystaceae</taxon>
        <taxon>Methylocystis</taxon>
    </lineage>
</organism>
<dbReference type="SUPFAM" id="SSF143744">
    <property type="entry name" value="GlcG-like"/>
    <property type="match status" value="1"/>
</dbReference>
<dbReference type="KEGG" id="mpar:F7D14_01200"/>
<dbReference type="RefSeq" id="WP_016918875.1">
    <property type="nucleotide sequence ID" value="NZ_CP044331.1"/>
</dbReference>
<dbReference type="Gene3D" id="3.30.450.150">
    <property type="entry name" value="Haem-degrading domain"/>
    <property type="match status" value="1"/>
</dbReference>